<protein>
    <submittedName>
        <fullName evidence="2">Hemerythrin-like domain-containing protein</fullName>
    </submittedName>
</protein>
<gene>
    <name evidence="2" type="ORF">SAMN04488078_103842</name>
</gene>
<evidence type="ECO:0000313" key="3">
    <source>
        <dbReference type="Proteomes" id="UP000198440"/>
    </source>
</evidence>
<dbReference type="OrthoDB" id="7619676at2"/>
<evidence type="ECO:0000313" key="2">
    <source>
        <dbReference type="EMBL" id="SNS87391.1"/>
    </source>
</evidence>
<accession>A0A239I1M7</accession>
<dbReference type="InterPro" id="IPR012312">
    <property type="entry name" value="Hemerythrin-like"/>
</dbReference>
<dbReference type="RefSeq" id="WP_089279122.1">
    <property type="nucleotide sequence ID" value="NZ_FZON01000038.1"/>
</dbReference>
<sequence length="182" mass="20508">MERDTEKTPGSARGETAGKGVWAHPLDFIAEDHMREREVCALIDRLVVAAPVSDDDIGRMLSFLVEHLPHHLLDEEVDLFPLMLQRCDPEDEIDKVIDKLCLDHAHATADAPEIVAILRVFARHSAPLCERDRGQMAAFAHHSRRHLILENAIILPIARARLTQGDLATMKSHMLERRGLPQ</sequence>
<evidence type="ECO:0000259" key="1">
    <source>
        <dbReference type="Pfam" id="PF01814"/>
    </source>
</evidence>
<dbReference type="AlphaFoldDB" id="A0A239I1M7"/>
<proteinExistence type="predicted"/>
<dbReference type="Proteomes" id="UP000198440">
    <property type="component" value="Unassembled WGS sequence"/>
</dbReference>
<name>A0A239I1M7_9RHOB</name>
<organism evidence="2 3">
    <name type="scientific">Antarctobacter heliothermus</name>
    <dbReference type="NCBI Taxonomy" id="74033"/>
    <lineage>
        <taxon>Bacteria</taxon>
        <taxon>Pseudomonadati</taxon>
        <taxon>Pseudomonadota</taxon>
        <taxon>Alphaproteobacteria</taxon>
        <taxon>Rhodobacterales</taxon>
        <taxon>Roseobacteraceae</taxon>
        <taxon>Antarctobacter</taxon>
    </lineage>
</organism>
<dbReference type="EMBL" id="FZON01000038">
    <property type="protein sequence ID" value="SNS87391.1"/>
    <property type="molecule type" value="Genomic_DNA"/>
</dbReference>
<dbReference type="Pfam" id="PF01814">
    <property type="entry name" value="Hemerythrin"/>
    <property type="match status" value="1"/>
</dbReference>
<feature type="domain" description="Hemerythrin-like" evidence="1">
    <location>
        <begin position="24"/>
        <end position="157"/>
    </location>
</feature>
<reference evidence="2 3" key="1">
    <citation type="submission" date="2017-06" db="EMBL/GenBank/DDBJ databases">
        <authorList>
            <person name="Kim H.J."/>
            <person name="Triplett B.A."/>
        </authorList>
    </citation>
    <scope>NUCLEOTIDE SEQUENCE [LARGE SCALE GENOMIC DNA]</scope>
    <source>
        <strain evidence="2 3">DSM 11445</strain>
    </source>
</reference>
<dbReference type="Gene3D" id="1.20.120.520">
    <property type="entry name" value="nmb1532 protein domain like"/>
    <property type="match status" value="1"/>
</dbReference>